<protein>
    <recommendedName>
        <fullName evidence="1">HTH cro/C1-type domain-containing protein</fullName>
    </recommendedName>
</protein>
<name>A0ABX2MNR0_9BACL</name>
<sequence>MNEINLAFILVAKRREKGLTQDALAAFIAVSKASVSKGKICGNLRGWILSF</sequence>
<dbReference type="GeneID" id="97132351"/>
<organism evidence="2 3">
    <name type="scientific">Paenibacillus taichungensis</name>
    <dbReference type="NCBI Taxonomy" id="484184"/>
    <lineage>
        <taxon>Bacteria</taxon>
        <taxon>Bacillati</taxon>
        <taxon>Bacillota</taxon>
        <taxon>Bacilli</taxon>
        <taxon>Bacillales</taxon>
        <taxon>Paenibacillaceae</taxon>
        <taxon>Paenibacillus</taxon>
    </lineage>
</organism>
<reference evidence="2 3" key="1">
    <citation type="submission" date="2020-05" db="EMBL/GenBank/DDBJ databases">
        <title>Genome Sequencing of Type Strains.</title>
        <authorList>
            <person name="Lemaire J.F."/>
            <person name="Inderbitzin P."/>
            <person name="Gregorio O.A."/>
            <person name="Collins S.B."/>
            <person name="Wespe N."/>
            <person name="Knight-Connoni V."/>
        </authorList>
    </citation>
    <scope>NUCLEOTIDE SEQUENCE [LARGE SCALE GENOMIC DNA]</scope>
    <source>
        <strain evidence="2 3">DSM 19942</strain>
    </source>
</reference>
<gene>
    <name evidence="2" type="ORF">HP548_16615</name>
</gene>
<dbReference type="PROSITE" id="PS50943">
    <property type="entry name" value="HTH_CROC1"/>
    <property type="match status" value="1"/>
</dbReference>
<proteinExistence type="predicted"/>
<dbReference type="EMBL" id="JABMCC010000112">
    <property type="protein sequence ID" value="NUU55696.1"/>
    <property type="molecule type" value="Genomic_DNA"/>
</dbReference>
<accession>A0ABX2MNR0</accession>
<comment type="caution">
    <text evidence="2">The sequence shown here is derived from an EMBL/GenBank/DDBJ whole genome shotgun (WGS) entry which is preliminary data.</text>
</comment>
<keyword evidence="3" id="KW-1185">Reference proteome</keyword>
<evidence type="ECO:0000259" key="1">
    <source>
        <dbReference type="PROSITE" id="PS50943"/>
    </source>
</evidence>
<dbReference type="InterPro" id="IPR001387">
    <property type="entry name" value="Cro/C1-type_HTH"/>
</dbReference>
<dbReference type="SUPFAM" id="SSF47413">
    <property type="entry name" value="lambda repressor-like DNA-binding domains"/>
    <property type="match status" value="1"/>
</dbReference>
<evidence type="ECO:0000313" key="3">
    <source>
        <dbReference type="Proteomes" id="UP000577724"/>
    </source>
</evidence>
<dbReference type="RefSeq" id="WP_175382297.1">
    <property type="nucleotide sequence ID" value="NZ_CBCRYD010000016.1"/>
</dbReference>
<dbReference type="InterPro" id="IPR010982">
    <property type="entry name" value="Lambda_DNA-bd_dom_sf"/>
</dbReference>
<feature type="domain" description="HTH cro/C1-type" evidence="1">
    <location>
        <begin position="10"/>
        <end position="37"/>
    </location>
</feature>
<evidence type="ECO:0000313" key="2">
    <source>
        <dbReference type="EMBL" id="NUU55696.1"/>
    </source>
</evidence>
<dbReference type="Proteomes" id="UP000577724">
    <property type="component" value="Unassembled WGS sequence"/>
</dbReference>